<evidence type="ECO:0000313" key="3">
    <source>
        <dbReference type="Proteomes" id="UP000030595"/>
    </source>
</evidence>
<keyword evidence="3" id="KW-1185">Reference proteome</keyword>
<name>A0A0A3JPG4_9BACL</name>
<keyword evidence="1" id="KW-0812">Transmembrane</keyword>
<dbReference type="RefSeq" id="WP_036179745.1">
    <property type="nucleotide sequence ID" value="NZ_AVCZ01000057.1"/>
</dbReference>
<organism evidence="2 3">
    <name type="scientific">Ureibacillus massiliensis 4400831 = CIP 108448 = CCUG 49529</name>
    <dbReference type="NCBI Taxonomy" id="1211035"/>
    <lineage>
        <taxon>Bacteria</taxon>
        <taxon>Bacillati</taxon>
        <taxon>Bacillota</taxon>
        <taxon>Bacilli</taxon>
        <taxon>Bacillales</taxon>
        <taxon>Caryophanaceae</taxon>
        <taxon>Ureibacillus</taxon>
    </lineage>
</organism>
<evidence type="ECO:0008006" key="4">
    <source>
        <dbReference type="Google" id="ProtNLM"/>
    </source>
</evidence>
<dbReference type="eggNOG" id="ENOG5031UAF">
    <property type="taxonomic scope" value="Bacteria"/>
</dbReference>
<evidence type="ECO:0000256" key="1">
    <source>
        <dbReference type="SAM" id="Phobius"/>
    </source>
</evidence>
<comment type="caution">
    <text evidence="2">The sequence shown here is derived from an EMBL/GenBank/DDBJ whole genome shotgun (WGS) entry which is preliminary data.</text>
</comment>
<dbReference type="AlphaFoldDB" id="A0A0A3JPG4"/>
<reference evidence="2 3" key="1">
    <citation type="submission" date="2014-02" db="EMBL/GenBank/DDBJ databases">
        <title>Draft genome sequence of Lysinibacillus massiliensis CCUG 49529.</title>
        <authorList>
            <person name="Zhang F."/>
            <person name="Wang G."/>
            <person name="Zhang L."/>
        </authorList>
    </citation>
    <scope>NUCLEOTIDE SEQUENCE [LARGE SCALE GENOMIC DNA]</scope>
    <source>
        <strain evidence="2 3">CCUG 49529</strain>
    </source>
</reference>
<keyword evidence="1" id="KW-1133">Transmembrane helix</keyword>
<protein>
    <recommendedName>
        <fullName evidence="4">DUF340 domain-containing protein</fullName>
    </recommendedName>
</protein>
<feature type="transmembrane region" description="Helical" evidence="1">
    <location>
        <begin position="6"/>
        <end position="27"/>
    </location>
</feature>
<dbReference type="EMBL" id="JPVQ01000057">
    <property type="protein sequence ID" value="KGR88912.1"/>
    <property type="molecule type" value="Genomic_DNA"/>
</dbReference>
<gene>
    <name evidence="2" type="ORF">CD30_17890</name>
</gene>
<dbReference type="OrthoDB" id="6443879at2"/>
<accession>A0A0A3JPG4</accession>
<feature type="transmembrane region" description="Helical" evidence="1">
    <location>
        <begin position="34"/>
        <end position="54"/>
    </location>
</feature>
<feature type="transmembrane region" description="Helical" evidence="1">
    <location>
        <begin position="91"/>
        <end position="112"/>
    </location>
</feature>
<evidence type="ECO:0000313" key="2">
    <source>
        <dbReference type="EMBL" id="KGR88912.1"/>
    </source>
</evidence>
<feature type="transmembrane region" description="Helical" evidence="1">
    <location>
        <begin position="60"/>
        <end position="79"/>
    </location>
</feature>
<dbReference type="Proteomes" id="UP000030595">
    <property type="component" value="Unassembled WGS sequence"/>
</dbReference>
<sequence>MLKNLQEWVILFVIVSIMVLIGNWAGYDVMPLDALPGIIVLALISLIGLIIHRINPYKGIPSIAYIGILAFIITIPGVPGSEQIVEWTSKVNLLAIATPILAYAGISIGRSWTDFAKLGWKTIIVGMFVLLGTFLGSAIIAEIILRMQGII</sequence>
<proteinExistence type="predicted"/>
<feature type="transmembrane region" description="Helical" evidence="1">
    <location>
        <begin position="124"/>
        <end position="145"/>
    </location>
</feature>
<keyword evidence="1" id="KW-0472">Membrane</keyword>